<dbReference type="InterPro" id="IPR027383">
    <property type="entry name" value="Znf_put"/>
</dbReference>
<sequence>MTDRKSWSQSRLESLERIYAFLDGEANDDAIRAIQEHLQCCPECEHEYKIEALMKELVRRSCCHDQAPQGLVERIRASITVEHTRITYHRE</sequence>
<feature type="domain" description="Putative zinc-finger" evidence="1">
    <location>
        <begin position="15"/>
        <end position="44"/>
    </location>
</feature>
<dbReference type="InterPro" id="IPR024020">
    <property type="entry name" value="Anit_sigma_mycothiol_RsrA"/>
</dbReference>
<evidence type="ECO:0000313" key="3">
    <source>
        <dbReference type="Proteomes" id="UP000235598"/>
    </source>
</evidence>
<proteinExistence type="predicted"/>
<comment type="caution">
    <text evidence="2">The sequence shown here is derived from an EMBL/GenBank/DDBJ whole genome shotgun (WGS) entry which is preliminary data.</text>
</comment>
<name>A0A2N6VPR8_9MICO</name>
<dbReference type="NCBIfam" id="TIGR03988">
    <property type="entry name" value="antisig_RsrA"/>
    <property type="match status" value="1"/>
</dbReference>
<reference evidence="2 3" key="1">
    <citation type="submission" date="2017-09" db="EMBL/GenBank/DDBJ databases">
        <title>Bacterial strain isolated from the female urinary microbiota.</title>
        <authorList>
            <person name="Thomas-White K."/>
            <person name="Kumar N."/>
            <person name="Forster S."/>
            <person name="Putonti C."/>
            <person name="Lawley T."/>
            <person name="Wolfe A.J."/>
        </authorList>
    </citation>
    <scope>NUCLEOTIDE SEQUENCE [LARGE SCALE GENOMIC DNA]</scope>
    <source>
        <strain evidence="2 3">UMB1301</strain>
    </source>
</reference>
<accession>A0A2N6VPR8</accession>
<dbReference type="Pfam" id="PF13490">
    <property type="entry name" value="zf-HC2"/>
    <property type="match status" value="1"/>
</dbReference>
<dbReference type="Proteomes" id="UP000235598">
    <property type="component" value="Unassembled WGS sequence"/>
</dbReference>
<gene>
    <name evidence="2" type="primary">rsrA</name>
    <name evidence="2" type="ORF">CJ199_01435</name>
</gene>
<evidence type="ECO:0000259" key="1">
    <source>
        <dbReference type="Pfam" id="PF13490"/>
    </source>
</evidence>
<evidence type="ECO:0000313" key="2">
    <source>
        <dbReference type="EMBL" id="PMD06089.1"/>
    </source>
</evidence>
<dbReference type="OrthoDB" id="3267840at2"/>
<dbReference type="EMBL" id="PNHK01000001">
    <property type="protein sequence ID" value="PMD06089.1"/>
    <property type="molecule type" value="Genomic_DNA"/>
</dbReference>
<dbReference type="RefSeq" id="WP_102237744.1">
    <property type="nucleotide sequence ID" value="NZ_PNHK01000001.1"/>
</dbReference>
<dbReference type="AlphaFoldDB" id="A0A2N6VPR8"/>
<organism evidence="2 3">
    <name type="scientific">Brevibacterium paucivorans</name>
    <dbReference type="NCBI Taxonomy" id="170994"/>
    <lineage>
        <taxon>Bacteria</taxon>
        <taxon>Bacillati</taxon>
        <taxon>Actinomycetota</taxon>
        <taxon>Actinomycetes</taxon>
        <taxon>Micrococcales</taxon>
        <taxon>Brevibacteriaceae</taxon>
        <taxon>Brevibacterium</taxon>
    </lineage>
</organism>
<protein>
    <submittedName>
        <fullName evidence="2">Mycothiol system anti-sigma-R factor</fullName>
    </submittedName>
</protein>